<organism evidence="8 9">
    <name type="scientific">Fistulifera solaris</name>
    <name type="common">Oleaginous diatom</name>
    <dbReference type="NCBI Taxonomy" id="1519565"/>
    <lineage>
        <taxon>Eukaryota</taxon>
        <taxon>Sar</taxon>
        <taxon>Stramenopiles</taxon>
        <taxon>Ochrophyta</taxon>
        <taxon>Bacillariophyta</taxon>
        <taxon>Bacillariophyceae</taxon>
        <taxon>Bacillariophycidae</taxon>
        <taxon>Naviculales</taxon>
        <taxon>Naviculaceae</taxon>
        <taxon>Fistulifera</taxon>
    </lineage>
</organism>
<accession>A0A1Z5K653</accession>
<gene>
    <name evidence="8" type="ORF">FisN_3Hh510</name>
</gene>
<feature type="region of interest" description="Disordered" evidence="6">
    <location>
        <begin position="71"/>
        <end position="90"/>
    </location>
</feature>
<keyword evidence="4 5" id="KW-0904">Protein phosphatase</keyword>
<dbReference type="InterPro" id="IPR000222">
    <property type="entry name" value="PP2C_BS"/>
</dbReference>
<dbReference type="GO" id="GO:0016020">
    <property type="term" value="C:membrane"/>
    <property type="evidence" value="ECO:0007669"/>
    <property type="project" value="UniProtKB-SubCell"/>
</dbReference>
<comment type="caution">
    <text evidence="8">The sequence shown here is derived from an EMBL/GenBank/DDBJ whole genome shotgun (WGS) entry which is preliminary data.</text>
</comment>
<dbReference type="InParanoid" id="A0A1Z5K653"/>
<dbReference type="EMBL" id="BDSP01000171">
    <property type="protein sequence ID" value="GAX21717.1"/>
    <property type="molecule type" value="Genomic_DNA"/>
</dbReference>
<dbReference type="FunCoup" id="A0A1Z5K653">
    <property type="interactions" value="6"/>
</dbReference>
<feature type="domain" description="PPM-type phosphatase" evidence="7">
    <location>
        <begin position="142"/>
        <end position="426"/>
    </location>
</feature>
<dbReference type="Pfam" id="PF00481">
    <property type="entry name" value="PP2C"/>
    <property type="match status" value="1"/>
</dbReference>
<dbReference type="InterPro" id="IPR015655">
    <property type="entry name" value="PP2C"/>
</dbReference>
<keyword evidence="9" id="KW-1185">Reference proteome</keyword>
<dbReference type="CDD" id="cd00143">
    <property type="entry name" value="PP2Cc"/>
    <property type="match status" value="1"/>
</dbReference>
<evidence type="ECO:0000313" key="9">
    <source>
        <dbReference type="Proteomes" id="UP000198406"/>
    </source>
</evidence>
<dbReference type="AlphaFoldDB" id="A0A1Z5K653"/>
<reference evidence="8 9" key="1">
    <citation type="journal article" date="2015" name="Plant Cell">
        <title>Oil accumulation by the oleaginous diatom Fistulifera solaris as revealed by the genome and transcriptome.</title>
        <authorList>
            <person name="Tanaka T."/>
            <person name="Maeda Y."/>
            <person name="Veluchamy A."/>
            <person name="Tanaka M."/>
            <person name="Abida H."/>
            <person name="Marechal E."/>
            <person name="Bowler C."/>
            <person name="Muto M."/>
            <person name="Sunaga Y."/>
            <person name="Tanaka M."/>
            <person name="Yoshino T."/>
            <person name="Taniguchi T."/>
            <person name="Fukuda Y."/>
            <person name="Nemoto M."/>
            <person name="Matsumoto M."/>
            <person name="Wong P.S."/>
            <person name="Aburatani S."/>
            <person name="Fujibuchi W."/>
        </authorList>
    </citation>
    <scope>NUCLEOTIDE SEQUENCE [LARGE SCALE GENOMIC DNA]</scope>
    <source>
        <strain evidence="8 9">JPCC DA0580</strain>
    </source>
</reference>
<comment type="similarity">
    <text evidence="5">Belongs to the PP2C family.</text>
</comment>
<proteinExistence type="inferred from homology"/>
<evidence type="ECO:0000313" key="8">
    <source>
        <dbReference type="EMBL" id="GAX21717.1"/>
    </source>
</evidence>
<dbReference type="InterPro" id="IPR001932">
    <property type="entry name" value="PPM-type_phosphatase-like_dom"/>
</dbReference>
<evidence type="ECO:0000256" key="3">
    <source>
        <dbReference type="ARBA" id="ARBA00022801"/>
    </source>
</evidence>
<evidence type="ECO:0000259" key="7">
    <source>
        <dbReference type="PROSITE" id="PS51746"/>
    </source>
</evidence>
<keyword evidence="3 5" id="KW-0378">Hydrolase</keyword>
<dbReference type="SUPFAM" id="SSF81606">
    <property type="entry name" value="PP2C-like"/>
    <property type="match status" value="1"/>
</dbReference>
<sequence>MLVSTVNQRALPLYHSALVCREFSTALGSSENTTQRSEKKDWVSLRQILFSTTIAFAGSATLVSLFPSQSYRSAGDPPPPGGGNQGGESATNASALYLADSNEVESSLQEKQEKRDSLVNEEDSKVQAINVPILHDRRRVYDISARAIKGGRITMEDEYFVADGGRFAAVFDGHGGGGVSQYLKRRLYQQLGESLKELHDEERITCPQHKANPSLACLASALRDAFNRIEEDVLQDDALHYQGSTAVAVFLHDNEAGYRTVMSANIGDSRAILSRAGQAIDLTTDHKPNEEREKARIMRMGETIEWDRFAKVHRVRNLSLSRAIGDRYAKPIVSGEVEIKHFPVLDDRDEFILLASDGLWDAMSSQDVVSFVHDRIESELRNNDDMDSQEKDSYKLVLRKNMAKSVAYEAFKRGSGDNICVVMVWLDDT</sequence>
<evidence type="ECO:0000256" key="6">
    <source>
        <dbReference type="SAM" id="MobiDB-lite"/>
    </source>
</evidence>
<dbReference type="PROSITE" id="PS51746">
    <property type="entry name" value="PPM_2"/>
    <property type="match status" value="1"/>
</dbReference>
<dbReference type="Gene3D" id="3.60.40.10">
    <property type="entry name" value="PPM-type phosphatase domain"/>
    <property type="match status" value="1"/>
</dbReference>
<evidence type="ECO:0000256" key="2">
    <source>
        <dbReference type="ARBA" id="ARBA00022723"/>
    </source>
</evidence>
<dbReference type="GO" id="GO:0046872">
    <property type="term" value="F:metal ion binding"/>
    <property type="evidence" value="ECO:0007669"/>
    <property type="project" value="UniProtKB-KW"/>
</dbReference>
<evidence type="ECO:0000256" key="5">
    <source>
        <dbReference type="RuleBase" id="RU003465"/>
    </source>
</evidence>
<comment type="subcellular location">
    <subcellularLocation>
        <location evidence="1">Membrane</location>
        <topology evidence="1">Peripheral membrane protein</topology>
    </subcellularLocation>
</comment>
<dbReference type="PROSITE" id="PS01032">
    <property type="entry name" value="PPM_1"/>
    <property type="match status" value="1"/>
</dbReference>
<dbReference type="SMART" id="SM00331">
    <property type="entry name" value="PP2C_SIG"/>
    <property type="match status" value="1"/>
</dbReference>
<dbReference type="SMART" id="SM00332">
    <property type="entry name" value="PP2Cc"/>
    <property type="match status" value="1"/>
</dbReference>
<dbReference type="OrthoDB" id="10264738at2759"/>
<evidence type="ECO:0000256" key="4">
    <source>
        <dbReference type="ARBA" id="ARBA00022912"/>
    </source>
</evidence>
<keyword evidence="2" id="KW-0479">Metal-binding</keyword>
<name>A0A1Z5K653_FISSO</name>
<dbReference type="InterPro" id="IPR036457">
    <property type="entry name" value="PPM-type-like_dom_sf"/>
</dbReference>
<protein>
    <recommendedName>
        <fullName evidence="7">PPM-type phosphatase domain-containing protein</fullName>
    </recommendedName>
</protein>
<evidence type="ECO:0000256" key="1">
    <source>
        <dbReference type="ARBA" id="ARBA00004170"/>
    </source>
</evidence>
<dbReference type="PANTHER" id="PTHR47992">
    <property type="entry name" value="PROTEIN PHOSPHATASE"/>
    <property type="match status" value="1"/>
</dbReference>
<dbReference type="GO" id="GO:0004722">
    <property type="term" value="F:protein serine/threonine phosphatase activity"/>
    <property type="evidence" value="ECO:0007669"/>
    <property type="project" value="InterPro"/>
</dbReference>
<dbReference type="Proteomes" id="UP000198406">
    <property type="component" value="Unassembled WGS sequence"/>
</dbReference>